<comment type="caution">
    <text evidence="2">The sequence shown here is derived from an EMBL/GenBank/DDBJ whole genome shotgun (WGS) entry which is preliminary data.</text>
</comment>
<feature type="region of interest" description="Disordered" evidence="1">
    <location>
        <begin position="59"/>
        <end position="79"/>
    </location>
</feature>
<dbReference type="Proteomes" id="UP000324222">
    <property type="component" value="Unassembled WGS sequence"/>
</dbReference>
<evidence type="ECO:0000256" key="1">
    <source>
        <dbReference type="SAM" id="MobiDB-lite"/>
    </source>
</evidence>
<dbReference type="EMBL" id="VSRR010000288">
    <property type="protein sequence ID" value="MPC13537.1"/>
    <property type="molecule type" value="Genomic_DNA"/>
</dbReference>
<keyword evidence="3" id="KW-1185">Reference proteome</keyword>
<organism evidence="2 3">
    <name type="scientific">Portunus trituberculatus</name>
    <name type="common">Swimming crab</name>
    <name type="synonym">Neptunus trituberculatus</name>
    <dbReference type="NCBI Taxonomy" id="210409"/>
    <lineage>
        <taxon>Eukaryota</taxon>
        <taxon>Metazoa</taxon>
        <taxon>Ecdysozoa</taxon>
        <taxon>Arthropoda</taxon>
        <taxon>Crustacea</taxon>
        <taxon>Multicrustacea</taxon>
        <taxon>Malacostraca</taxon>
        <taxon>Eumalacostraca</taxon>
        <taxon>Eucarida</taxon>
        <taxon>Decapoda</taxon>
        <taxon>Pleocyemata</taxon>
        <taxon>Brachyura</taxon>
        <taxon>Eubrachyura</taxon>
        <taxon>Portunoidea</taxon>
        <taxon>Portunidae</taxon>
        <taxon>Portuninae</taxon>
        <taxon>Portunus</taxon>
    </lineage>
</organism>
<evidence type="ECO:0000313" key="3">
    <source>
        <dbReference type="Proteomes" id="UP000324222"/>
    </source>
</evidence>
<evidence type="ECO:0000313" key="2">
    <source>
        <dbReference type="EMBL" id="MPC13537.1"/>
    </source>
</evidence>
<feature type="compositionally biased region" description="Polar residues" evidence="1">
    <location>
        <begin position="64"/>
        <end position="73"/>
    </location>
</feature>
<dbReference type="AlphaFoldDB" id="A0A5B7CUN4"/>
<protein>
    <submittedName>
        <fullName evidence="2">Uncharacterized protein</fullName>
    </submittedName>
</protein>
<sequence length="79" mass="8559">MAGWAKSKGNSNNSAGRRGITITKSISQFVNVHRSCKEQIIPYSAYTLTHGTALMCFTGGRPPKSSSRGTSTDVRYFGE</sequence>
<proteinExistence type="predicted"/>
<accession>A0A5B7CUN4</accession>
<name>A0A5B7CUN4_PORTR</name>
<gene>
    <name evidence="2" type="ORF">E2C01_006276</name>
</gene>
<reference evidence="2 3" key="1">
    <citation type="submission" date="2019-05" db="EMBL/GenBank/DDBJ databases">
        <title>Another draft genome of Portunus trituberculatus and its Hox gene families provides insights of decapod evolution.</title>
        <authorList>
            <person name="Jeong J.-H."/>
            <person name="Song I."/>
            <person name="Kim S."/>
            <person name="Choi T."/>
            <person name="Kim D."/>
            <person name="Ryu S."/>
            <person name="Kim W."/>
        </authorList>
    </citation>
    <scope>NUCLEOTIDE SEQUENCE [LARGE SCALE GENOMIC DNA]</scope>
    <source>
        <tissue evidence="2">Muscle</tissue>
    </source>
</reference>